<organism evidence="1">
    <name type="scientific">Hymenopteran tombus-related virus</name>
    <dbReference type="NCBI Taxonomy" id="2822555"/>
    <lineage>
        <taxon>Viruses</taxon>
        <taxon>Riboviria</taxon>
        <taxon>Orthornavirae</taxon>
        <taxon>Kitrinoviricota</taxon>
        <taxon>Tolucaviricetes</taxon>
        <taxon>Tolivirales</taxon>
        <taxon>Tombusviridae</taxon>
    </lineage>
</organism>
<name>A0A8A6RH68_9TOMB</name>
<accession>A0A8A6RH68</accession>
<protein>
    <submittedName>
        <fullName evidence="1">Uncharacterized protein</fullName>
    </submittedName>
</protein>
<dbReference type="EMBL" id="MW208794">
    <property type="protein sequence ID" value="QTJ63636.1"/>
    <property type="molecule type" value="Genomic_RNA"/>
</dbReference>
<proteinExistence type="predicted"/>
<sequence>MGDHIETANDIGPVTISFLDDKPYYVQANKTWAQDVSLSWNILSDHLQSRRAEFGFMLGTNNTTGIFVPGMIGDGWNALSQTVKGLTPLEHSITNIASSTSSDVYHDIMFSFVADVPVGHNFRYDFTLASTDYYFRNSILLIVSLLLATYTPLKMAPIEPELILATSFYKKLSDEGSSDHLEDSYECIVWSPQ</sequence>
<reference evidence="1" key="1">
    <citation type="submission" date="2020-11" db="EMBL/GenBank/DDBJ databases">
        <authorList>
            <person name="Paraskevopoulou S."/>
            <person name="Kaefer S."/>
            <person name="Zirkel F."/>
            <person name="Donath A."/>
            <person name="Petersen M."/>
            <person name="Liu S."/>
            <person name="Zhou X."/>
            <person name="Drosten C."/>
            <person name="Misof B."/>
            <person name="Junglen S."/>
        </authorList>
    </citation>
    <scope>NUCLEOTIDE SEQUENCE</scope>
    <source>
        <strain evidence="1">OKIAV414</strain>
    </source>
</reference>
<reference evidence="1" key="2">
    <citation type="journal article" date="2021" name="Virus Evol.">
        <title>Viromics of extant insect orders unveil the evolution of the flavi-like superfamily.</title>
        <authorList>
            <person name="Sofia P."/>
            <person name="Simon K."/>
            <person name="Florian Z."/>
            <person name="Alexander D."/>
            <person name="Malte P."/>
            <person name="Shanlin L."/>
            <person name="Xin Z."/>
            <person name="Christian D."/>
            <person name="Bernhard M."/>
            <person name="Sandra J."/>
        </authorList>
    </citation>
    <scope>NUCLEOTIDE SEQUENCE</scope>
    <source>
        <strain evidence="1">OKIAV414</strain>
    </source>
</reference>
<evidence type="ECO:0000313" key="1">
    <source>
        <dbReference type="EMBL" id="QTJ63636.1"/>
    </source>
</evidence>